<evidence type="ECO:0000313" key="2">
    <source>
        <dbReference type="EMBL" id="MQM21010.1"/>
    </source>
</evidence>
<gene>
    <name evidence="2" type="ORF">Taro_054041</name>
</gene>
<proteinExistence type="predicted"/>
<evidence type="ECO:0000256" key="1">
    <source>
        <dbReference type="SAM" id="MobiDB-lite"/>
    </source>
</evidence>
<dbReference type="EMBL" id="NMUH01010490">
    <property type="protein sequence ID" value="MQM21010.1"/>
    <property type="molecule type" value="Genomic_DNA"/>
</dbReference>
<dbReference type="AlphaFoldDB" id="A0A843XPI6"/>
<sequence length="113" mass="12237">MQVLQVLTFFNPVEAIFSLIGPSRLIKTHQGTTGMALAPRVLGFSQLAAEHASATKPPRVPATVSEHRPKLLEQNLFLPSRSGDSCSSTAQSPRPTTSRSPRVISRYPPTCLV</sequence>
<reference evidence="2" key="1">
    <citation type="submission" date="2017-07" db="EMBL/GenBank/DDBJ databases">
        <title>Taro Niue Genome Assembly and Annotation.</title>
        <authorList>
            <person name="Atibalentja N."/>
            <person name="Keating K."/>
            <person name="Fields C.J."/>
        </authorList>
    </citation>
    <scope>NUCLEOTIDE SEQUENCE</scope>
    <source>
        <strain evidence="2">Niue_2</strain>
        <tissue evidence="2">Leaf</tissue>
    </source>
</reference>
<organism evidence="2 3">
    <name type="scientific">Colocasia esculenta</name>
    <name type="common">Wild taro</name>
    <name type="synonym">Arum esculentum</name>
    <dbReference type="NCBI Taxonomy" id="4460"/>
    <lineage>
        <taxon>Eukaryota</taxon>
        <taxon>Viridiplantae</taxon>
        <taxon>Streptophyta</taxon>
        <taxon>Embryophyta</taxon>
        <taxon>Tracheophyta</taxon>
        <taxon>Spermatophyta</taxon>
        <taxon>Magnoliopsida</taxon>
        <taxon>Liliopsida</taxon>
        <taxon>Araceae</taxon>
        <taxon>Aroideae</taxon>
        <taxon>Colocasieae</taxon>
        <taxon>Colocasia</taxon>
    </lineage>
</organism>
<comment type="caution">
    <text evidence="2">The sequence shown here is derived from an EMBL/GenBank/DDBJ whole genome shotgun (WGS) entry which is preliminary data.</text>
</comment>
<name>A0A843XPI6_COLES</name>
<dbReference type="Proteomes" id="UP000652761">
    <property type="component" value="Unassembled WGS sequence"/>
</dbReference>
<feature type="region of interest" description="Disordered" evidence="1">
    <location>
        <begin position="78"/>
        <end position="113"/>
    </location>
</feature>
<feature type="compositionally biased region" description="Polar residues" evidence="1">
    <location>
        <begin position="82"/>
        <end position="100"/>
    </location>
</feature>
<accession>A0A843XPI6</accession>
<keyword evidence="3" id="KW-1185">Reference proteome</keyword>
<evidence type="ECO:0000313" key="3">
    <source>
        <dbReference type="Proteomes" id="UP000652761"/>
    </source>
</evidence>
<protein>
    <submittedName>
        <fullName evidence="2">Uncharacterized protein</fullName>
    </submittedName>
</protein>